<dbReference type="Proteomes" id="UP000256269">
    <property type="component" value="Unassembled WGS sequence"/>
</dbReference>
<dbReference type="InterPro" id="IPR036291">
    <property type="entry name" value="NAD(P)-bd_dom_sf"/>
</dbReference>
<evidence type="ECO:0000259" key="2">
    <source>
        <dbReference type="Pfam" id="PF01370"/>
    </source>
</evidence>
<name>A0A3E0GTG5_9PSEU</name>
<dbReference type="PANTHER" id="PTHR43000">
    <property type="entry name" value="DTDP-D-GLUCOSE 4,6-DEHYDRATASE-RELATED"/>
    <property type="match status" value="1"/>
</dbReference>
<sequence length="303" mass="32618">MAGWQGVRALVTGGTGFIGSHLVRRLAGLGAVVHAVSRRVREHVDGGETWHVADLCDADQVGEVIREVEPEVVFHLASEVTGAREVRMVRPTLESNLDSAVNLLTAVADVAPAGRLVLAGSVEEPRLSDGDTVPCSPYAVAKWAVSGYARMFHELWRLPVTTLRIGMVYGPGQQDLRKLIPYVTTALLRGEVPELGSGTRLVDWVYVDDVVDAFLAAASSEQAPGQAFDIASGTQLSIRDTVELLAKIIGAEQQPRFGAVADRPLDRPQVADIAPAGELLGWRPRIGLETGLRRTADWYSSTL</sequence>
<comment type="similarity">
    <text evidence="1">Belongs to the NAD(P)-dependent epimerase/dehydratase family.</text>
</comment>
<comment type="caution">
    <text evidence="3">The sequence shown here is derived from an EMBL/GenBank/DDBJ whole genome shotgun (WGS) entry which is preliminary data.</text>
</comment>
<dbReference type="Pfam" id="PF01370">
    <property type="entry name" value="Epimerase"/>
    <property type="match status" value="1"/>
</dbReference>
<accession>A0A3E0GTG5</accession>
<dbReference type="SUPFAM" id="SSF51735">
    <property type="entry name" value="NAD(P)-binding Rossmann-fold domains"/>
    <property type="match status" value="1"/>
</dbReference>
<dbReference type="Gene3D" id="3.40.50.720">
    <property type="entry name" value="NAD(P)-binding Rossmann-like Domain"/>
    <property type="match status" value="1"/>
</dbReference>
<evidence type="ECO:0000313" key="3">
    <source>
        <dbReference type="EMBL" id="REH26478.1"/>
    </source>
</evidence>
<gene>
    <name evidence="3" type="ORF">BCF44_13249</name>
</gene>
<evidence type="ECO:0000256" key="1">
    <source>
        <dbReference type="ARBA" id="ARBA00007637"/>
    </source>
</evidence>
<organism evidence="3 4">
    <name type="scientific">Kutzneria buriramensis</name>
    <dbReference type="NCBI Taxonomy" id="1045776"/>
    <lineage>
        <taxon>Bacteria</taxon>
        <taxon>Bacillati</taxon>
        <taxon>Actinomycetota</taxon>
        <taxon>Actinomycetes</taxon>
        <taxon>Pseudonocardiales</taxon>
        <taxon>Pseudonocardiaceae</taxon>
        <taxon>Kutzneria</taxon>
    </lineage>
</organism>
<dbReference type="InterPro" id="IPR001509">
    <property type="entry name" value="Epimerase_deHydtase"/>
</dbReference>
<reference evidence="3 4" key="1">
    <citation type="submission" date="2018-08" db="EMBL/GenBank/DDBJ databases">
        <title>Genomic Encyclopedia of Archaeal and Bacterial Type Strains, Phase II (KMG-II): from individual species to whole genera.</title>
        <authorList>
            <person name="Goeker M."/>
        </authorList>
    </citation>
    <scope>NUCLEOTIDE SEQUENCE [LARGE SCALE GENOMIC DNA]</scope>
    <source>
        <strain evidence="3 4">DSM 45791</strain>
    </source>
</reference>
<dbReference type="OrthoDB" id="3505012at2"/>
<dbReference type="AlphaFoldDB" id="A0A3E0GTG5"/>
<evidence type="ECO:0000313" key="4">
    <source>
        <dbReference type="Proteomes" id="UP000256269"/>
    </source>
</evidence>
<dbReference type="EMBL" id="QUNO01000032">
    <property type="protein sequence ID" value="REH26478.1"/>
    <property type="molecule type" value="Genomic_DNA"/>
</dbReference>
<keyword evidence="4" id="KW-1185">Reference proteome</keyword>
<proteinExistence type="inferred from homology"/>
<feature type="domain" description="NAD-dependent epimerase/dehydratase" evidence="2">
    <location>
        <begin position="9"/>
        <end position="230"/>
    </location>
</feature>
<protein>
    <submittedName>
        <fullName evidence="3">Nucleoside-diphosphate-sugar epimerase</fullName>
    </submittedName>
</protein>